<evidence type="ECO:0000313" key="2">
    <source>
        <dbReference type="Proteomes" id="UP000222788"/>
    </source>
</evidence>
<reference evidence="1 2" key="2">
    <citation type="journal article" date="2013" name="IMA Fungus">
        <title>IMA Genome-F 1: Ceratocystis fimbriata: Draft nuclear genome sequence for the plant pathogen, Ceratocystis fimbriata.</title>
        <authorList>
            <person name="Wilken P.M."/>
            <person name="Steenkamp E.T."/>
            <person name="Wingfield M.J."/>
            <person name="de Beer Z.W."/>
            <person name="Wingfield B.D."/>
        </authorList>
    </citation>
    <scope>NUCLEOTIDE SEQUENCE [LARGE SCALE GENOMIC DNA]</scope>
    <source>
        <strain evidence="1 2">CBS 114723</strain>
    </source>
</reference>
<dbReference type="EMBL" id="APWK03000309">
    <property type="protein sequence ID" value="PHH49069.1"/>
    <property type="molecule type" value="Genomic_DNA"/>
</dbReference>
<organism evidence="1 2">
    <name type="scientific">Ceratocystis fimbriata CBS 114723</name>
    <dbReference type="NCBI Taxonomy" id="1035309"/>
    <lineage>
        <taxon>Eukaryota</taxon>
        <taxon>Fungi</taxon>
        <taxon>Dikarya</taxon>
        <taxon>Ascomycota</taxon>
        <taxon>Pezizomycotina</taxon>
        <taxon>Sordariomycetes</taxon>
        <taxon>Hypocreomycetidae</taxon>
        <taxon>Microascales</taxon>
        <taxon>Ceratocystidaceae</taxon>
        <taxon>Ceratocystis</taxon>
    </lineage>
</organism>
<proteinExistence type="predicted"/>
<dbReference type="Proteomes" id="UP000222788">
    <property type="component" value="Unassembled WGS sequence"/>
</dbReference>
<comment type="caution">
    <text evidence="1">The sequence shown here is derived from an EMBL/GenBank/DDBJ whole genome shotgun (WGS) entry which is preliminary data.</text>
</comment>
<reference evidence="1 2" key="1">
    <citation type="journal article" date="2013" name="Fungal Biol.">
        <title>Analysis of microsatellite markers in the genome of the plant pathogen Ceratocystis fimbriata.</title>
        <authorList>
            <person name="Simpson M.C."/>
            <person name="Wilken P.M."/>
            <person name="Coetzee M.P."/>
            <person name="Wingfield M.J."/>
            <person name="Wingfield B.D."/>
        </authorList>
    </citation>
    <scope>NUCLEOTIDE SEQUENCE [LARGE SCALE GENOMIC DNA]</scope>
    <source>
        <strain evidence="1 2">CBS 114723</strain>
    </source>
</reference>
<accession>A0A2C5VYI5</accession>
<sequence length="90" mass="9828">MVISVFGPSTTRHAKATRRLLRAPRAKPARLTLDKAMEAVSFAFRAMVTTSAVDLQVLGVPVIRVALTIRMMTVTRIMAERTVAVGAYNV</sequence>
<keyword evidence="2" id="KW-1185">Reference proteome</keyword>
<gene>
    <name evidence="1" type="ORF">CFIMG_008006RA00001</name>
</gene>
<dbReference type="AlphaFoldDB" id="A0A2C5VYI5"/>
<evidence type="ECO:0000313" key="1">
    <source>
        <dbReference type="EMBL" id="PHH49069.1"/>
    </source>
</evidence>
<protein>
    <submittedName>
        <fullName evidence="1">Uncharacterized protein</fullName>
    </submittedName>
</protein>
<name>A0A2C5VYI5_9PEZI</name>